<feature type="domain" description="CN hydrolase" evidence="2">
    <location>
        <begin position="6"/>
        <end position="243"/>
    </location>
</feature>
<dbReference type="SUPFAM" id="SSF56317">
    <property type="entry name" value="Carbon-nitrogen hydrolase"/>
    <property type="match status" value="1"/>
</dbReference>
<dbReference type="RefSeq" id="WP_248824676.1">
    <property type="nucleotide sequence ID" value="NZ_JALKFT010000009.1"/>
</dbReference>
<dbReference type="InterPro" id="IPR003010">
    <property type="entry name" value="C-N_Hydrolase"/>
</dbReference>
<dbReference type="PANTHER" id="PTHR23088:SF27">
    <property type="entry name" value="DEAMINATED GLUTATHIONE AMIDASE"/>
    <property type="match status" value="1"/>
</dbReference>
<dbReference type="PROSITE" id="PS01227">
    <property type="entry name" value="UPF0012"/>
    <property type="match status" value="1"/>
</dbReference>
<sequence length="271" mass="29058">MSADPVRVVCLQLACPDEESAADRVRRVLAELRRVEADLVVLPELWATGFFHVADYDAQAEPLTGPTLTALREVARERGFHLVAGSLVERADDGALHNTAVLVGPGGDILHTYRKIHLFGHDGAETRLLTPGTDVRAVSTELGRIGLATCYDLRFPELFRQLADDGAELVAVVSAWPAARVEHWRVLARARAIENQTQLVACNLAGRHAGRELAGTSLVIDAWGTVLAEGDAAPGTVVATLDRDGPATVRAAFPVLTDRRLGFAAPTVGVR</sequence>
<reference evidence="3 4" key="1">
    <citation type="submission" date="2022-04" db="EMBL/GenBank/DDBJ databases">
        <title>Genome diversity in the genus Frankia.</title>
        <authorList>
            <person name="Carlos-Shanley C."/>
            <person name="Hahn D."/>
        </authorList>
    </citation>
    <scope>NUCLEOTIDE SEQUENCE [LARGE SCALE GENOMIC DNA]</scope>
    <source>
        <strain evidence="3 4">Ag45/Mut15</strain>
    </source>
</reference>
<dbReference type="Proteomes" id="UP001201873">
    <property type="component" value="Unassembled WGS sequence"/>
</dbReference>
<dbReference type="EMBL" id="JALKFT010000009">
    <property type="protein sequence ID" value="MCK9876402.1"/>
    <property type="molecule type" value="Genomic_DNA"/>
</dbReference>
<evidence type="ECO:0000256" key="1">
    <source>
        <dbReference type="ARBA" id="ARBA00010613"/>
    </source>
</evidence>
<dbReference type="PANTHER" id="PTHR23088">
    <property type="entry name" value="NITRILASE-RELATED"/>
    <property type="match status" value="1"/>
</dbReference>
<dbReference type="InterPro" id="IPR001110">
    <property type="entry name" value="UPF0012_CS"/>
</dbReference>
<keyword evidence="3" id="KW-0378">Hydrolase</keyword>
<evidence type="ECO:0000259" key="2">
    <source>
        <dbReference type="PROSITE" id="PS50263"/>
    </source>
</evidence>
<organism evidence="3 4">
    <name type="scientific">Frankia umida</name>
    <dbReference type="NCBI Taxonomy" id="573489"/>
    <lineage>
        <taxon>Bacteria</taxon>
        <taxon>Bacillati</taxon>
        <taxon>Actinomycetota</taxon>
        <taxon>Actinomycetes</taxon>
        <taxon>Frankiales</taxon>
        <taxon>Frankiaceae</taxon>
        <taxon>Frankia</taxon>
    </lineage>
</organism>
<dbReference type="CDD" id="cd07583">
    <property type="entry name" value="nitrilase_5"/>
    <property type="match status" value="1"/>
</dbReference>
<keyword evidence="4" id="KW-1185">Reference proteome</keyword>
<name>A0ABT0JYW1_9ACTN</name>
<comment type="caution">
    <text evidence="3">The sequence shown here is derived from an EMBL/GenBank/DDBJ whole genome shotgun (WGS) entry which is preliminary data.</text>
</comment>
<dbReference type="Pfam" id="PF00795">
    <property type="entry name" value="CN_hydrolase"/>
    <property type="match status" value="1"/>
</dbReference>
<accession>A0ABT0JYW1</accession>
<comment type="similarity">
    <text evidence="1">Belongs to the carbon-nitrogen hydrolase superfamily. NIT1/NIT2 family.</text>
</comment>
<gene>
    <name evidence="3" type="ORF">MXD59_11565</name>
</gene>
<dbReference type="Gene3D" id="3.60.110.10">
    <property type="entry name" value="Carbon-nitrogen hydrolase"/>
    <property type="match status" value="1"/>
</dbReference>
<dbReference type="GO" id="GO:0016787">
    <property type="term" value="F:hydrolase activity"/>
    <property type="evidence" value="ECO:0007669"/>
    <property type="project" value="UniProtKB-KW"/>
</dbReference>
<dbReference type="InterPro" id="IPR036526">
    <property type="entry name" value="C-N_Hydrolase_sf"/>
</dbReference>
<proteinExistence type="inferred from homology"/>
<dbReference type="PROSITE" id="PS50263">
    <property type="entry name" value="CN_HYDROLASE"/>
    <property type="match status" value="1"/>
</dbReference>
<protein>
    <submittedName>
        <fullName evidence="3">Carbon-nitrogen family hydrolase</fullName>
    </submittedName>
</protein>
<evidence type="ECO:0000313" key="3">
    <source>
        <dbReference type="EMBL" id="MCK9876402.1"/>
    </source>
</evidence>
<evidence type="ECO:0000313" key="4">
    <source>
        <dbReference type="Proteomes" id="UP001201873"/>
    </source>
</evidence>